<evidence type="ECO:0000313" key="3">
    <source>
        <dbReference type="Proteomes" id="UP000595437"/>
    </source>
</evidence>
<sequence length="89" mass="10057">MRLPHSCSPSISNDATELLFFFEPCRTCTQWKQSPPATGRPLKGSTDAGHGPFLQEEPSKAPNRRGQAQKHDHYSRVNDEQRRPGAQRQ</sequence>
<dbReference type="EMBL" id="CP045898">
    <property type="protein sequence ID" value="QQP39975.1"/>
    <property type="molecule type" value="Genomic_DNA"/>
</dbReference>
<keyword evidence="3" id="KW-1185">Reference proteome</keyword>
<feature type="region of interest" description="Disordered" evidence="1">
    <location>
        <begin position="31"/>
        <end position="89"/>
    </location>
</feature>
<gene>
    <name evidence="2" type="ORF">FKW44_013857</name>
</gene>
<dbReference type="Proteomes" id="UP000595437">
    <property type="component" value="Chromosome 9"/>
</dbReference>
<feature type="compositionally biased region" description="Basic and acidic residues" evidence="1">
    <location>
        <begin position="69"/>
        <end position="83"/>
    </location>
</feature>
<proteinExistence type="predicted"/>
<reference evidence="3" key="1">
    <citation type="submission" date="2021-01" db="EMBL/GenBank/DDBJ databases">
        <title>Caligus Genome Assembly.</title>
        <authorList>
            <person name="Gallardo-Escarate C."/>
        </authorList>
    </citation>
    <scope>NUCLEOTIDE SEQUENCE [LARGE SCALE GENOMIC DNA]</scope>
</reference>
<dbReference type="AlphaFoldDB" id="A0A7T8GYZ2"/>
<evidence type="ECO:0000313" key="2">
    <source>
        <dbReference type="EMBL" id="QQP39975.1"/>
    </source>
</evidence>
<name>A0A7T8GYZ2_CALRO</name>
<evidence type="ECO:0000256" key="1">
    <source>
        <dbReference type="SAM" id="MobiDB-lite"/>
    </source>
</evidence>
<accession>A0A7T8GYZ2</accession>
<organism evidence="2 3">
    <name type="scientific">Caligus rogercresseyi</name>
    <name type="common">Sea louse</name>
    <dbReference type="NCBI Taxonomy" id="217165"/>
    <lineage>
        <taxon>Eukaryota</taxon>
        <taxon>Metazoa</taxon>
        <taxon>Ecdysozoa</taxon>
        <taxon>Arthropoda</taxon>
        <taxon>Crustacea</taxon>
        <taxon>Multicrustacea</taxon>
        <taxon>Hexanauplia</taxon>
        <taxon>Copepoda</taxon>
        <taxon>Siphonostomatoida</taxon>
        <taxon>Caligidae</taxon>
        <taxon>Caligus</taxon>
    </lineage>
</organism>
<protein>
    <submittedName>
        <fullName evidence="2">CpGbinding proteinlike</fullName>
    </submittedName>
</protein>